<evidence type="ECO:0000256" key="7">
    <source>
        <dbReference type="ARBA" id="ARBA00023237"/>
    </source>
</evidence>
<dbReference type="InterPro" id="IPR000531">
    <property type="entry name" value="Beta-barrel_TonB"/>
</dbReference>
<dbReference type="InterPro" id="IPR039426">
    <property type="entry name" value="TonB-dep_rcpt-like"/>
</dbReference>
<keyword evidence="5 9" id="KW-0798">TonB box</keyword>
<protein>
    <submittedName>
        <fullName evidence="13">TonB-dependent receptor</fullName>
    </submittedName>
</protein>
<keyword evidence="4 8" id="KW-0812">Transmembrane</keyword>
<dbReference type="Gene3D" id="2.40.170.20">
    <property type="entry name" value="TonB-dependent receptor, beta-barrel domain"/>
    <property type="match status" value="1"/>
</dbReference>
<sequence>MLLHTKTRKNILALTIAAIIAAGNGVAFAGQSAGNFTLISASAKDISSQAIRGEISNPGGQFVAGAIVRLQGTNREVTTDRQGRFRFDGLEVGHYQLVVDYLGYENQLIDAQVSAQGGQFLSVILDQQEPAQQAEGIERIQVIGGRGGQARALNAQRSADNIKSVVSSDYLGRFPDNNVAESMQRLPGASIQRDQGEGRYVNVRGAPLEFANVSVNGVVLPSPDGGTRAIDLDTIPADVISALELTKAITPDMDADAIAGNINIVTQGALDSRGRVLRGHLGLGQNEKGSGDAYRGGITFGDRIGNQDNLGVLFSLNHSETNRVTDNIEHSWVLQDNGAYIPETTEFKDYEVQRIRSGATGRVDFRPTDNTHLYVSHTYSRFEDSEYRDTIEISWDEFTPDSDSLSGVSGRTTFDNELRNRTVVNTINSTVLGGRHHFDRATLEFSAAYSTGEQRYPDRNYLVYRETSRPAMAYDFSNPDLPTFEILDGENNVVQDNFDFPLEDYEFRRYERRFGDAEETEQAYNIDLSLPTTWGSAYVVNKVGAKIRLKDKMNDESRRRNGEGAGAPDYSELVIDSRSQPFGGYYNNGFKMVRDFVGEYGSLFETDDYQLLTAASVTANYDAEEDTYAAYAMSTMEWEQTTLLLGMRAERTETSGQANEFDEDTEQAEAVFASNSYTKLFPSAHLRHELDSGVILRAAYSTGLSRPNFADLVPYFIVEDRASGQGTLDIGNTDLDPTYAHNFDLMAEYYIEPLGLISTGVFYKDLTDPIFKARSTVADGEFAGFDLVRPENGESGKLYGFEVNWQQSLNFLPGAWSGLGFIANYTYTDSEADLPFGIGTTQLAGTSKHSYNVGLQYDTQRFSSQLAYNYRSEYVDSFDTADPSLNIFWDGRGTLDFSANFVVTDNFSVFAEATNLTDSKAIRFQGERSRVYEHEQFGRAYMVGLRANF</sequence>
<dbReference type="SUPFAM" id="SSF49464">
    <property type="entry name" value="Carboxypeptidase regulatory domain-like"/>
    <property type="match status" value="1"/>
</dbReference>
<evidence type="ECO:0000256" key="6">
    <source>
        <dbReference type="ARBA" id="ARBA00023136"/>
    </source>
</evidence>
<dbReference type="InterPro" id="IPR010104">
    <property type="entry name" value="TonB_rcpt_bac"/>
</dbReference>
<dbReference type="CDD" id="cd01347">
    <property type="entry name" value="ligand_gated_channel"/>
    <property type="match status" value="1"/>
</dbReference>
<dbReference type="Gene3D" id="2.170.130.10">
    <property type="entry name" value="TonB-dependent receptor, plug domain"/>
    <property type="match status" value="1"/>
</dbReference>
<dbReference type="InterPro" id="IPR008969">
    <property type="entry name" value="CarboxyPept-like_regulatory"/>
</dbReference>
<dbReference type="PANTHER" id="PTHR40980">
    <property type="entry name" value="PLUG DOMAIN-CONTAINING PROTEIN"/>
    <property type="match status" value="1"/>
</dbReference>
<keyword evidence="14" id="KW-1185">Reference proteome</keyword>
<dbReference type="PROSITE" id="PS52016">
    <property type="entry name" value="TONB_DEPENDENT_REC_3"/>
    <property type="match status" value="1"/>
</dbReference>
<dbReference type="Pfam" id="PF13620">
    <property type="entry name" value="CarboxypepD_reg"/>
    <property type="match status" value="1"/>
</dbReference>
<dbReference type="Gene3D" id="2.60.40.1120">
    <property type="entry name" value="Carboxypeptidase-like, regulatory domain"/>
    <property type="match status" value="1"/>
</dbReference>
<dbReference type="InterPro" id="IPR037066">
    <property type="entry name" value="Plug_dom_sf"/>
</dbReference>
<evidence type="ECO:0000256" key="3">
    <source>
        <dbReference type="ARBA" id="ARBA00022452"/>
    </source>
</evidence>
<comment type="caution">
    <text evidence="13">The sequence shown here is derived from an EMBL/GenBank/DDBJ whole genome shotgun (WGS) entry which is preliminary data.</text>
</comment>
<name>A0ABY0C121_9GAMM</name>
<dbReference type="EMBL" id="PIPN01000001">
    <property type="protein sequence ID" value="RUO31430.1"/>
    <property type="molecule type" value="Genomic_DNA"/>
</dbReference>
<evidence type="ECO:0000256" key="10">
    <source>
        <dbReference type="SAM" id="SignalP"/>
    </source>
</evidence>
<dbReference type="NCBIfam" id="TIGR01782">
    <property type="entry name" value="TonB-Xanth-Caul"/>
    <property type="match status" value="1"/>
</dbReference>
<dbReference type="InterPro" id="IPR036942">
    <property type="entry name" value="Beta-barrel_TonB_sf"/>
</dbReference>
<evidence type="ECO:0000256" key="1">
    <source>
        <dbReference type="ARBA" id="ARBA00004571"/>
    </source>
</evidence>
<organism evidence="13 14">
    <name type="scientific">Aliidiomarina sedimenti</name>
    <dbReference type="NCBI Taxonomy" id="1933879"/>
    <lineage>
        <taxon>Bacteria</taxon>
        <taxon>Pseudomonadati</taxon>
        <taxon>Pseudomonadota</taxon>
        <taxon>Gammaproteobacteria</taxon>
        <taxon>Alteromonadales</taxon>
        <taxon>Idiomarinaceae</taxon>
        <taxon>Aliidiomarina</taxon>
    </lineage>
</organism>
<evidence type="ECO:0000256" key="8">
    <source>
        <dbReference type="PROSITE-ProRule" id="PRU01360"/>
    </source>
</evidence>
<feature type="domain" description="TonB-dependent receptor-like beta-barrel" evidence="11">
    <location>
        <begin position="479"/>
        <end position="916"/>
    </location>
</feature>
<keyword evidence="10" id="KW-0732">Signal</keyword>
<dbReference type="Proteomes" id="UP000287410">
    <property type="component" value="Unassembled WGS sequence"/>
</dbReference>
<keyword evidence="6 8" id="KW-0472">Membrane</keyword>
<keyword evidence="7 8" id="KW-0998">Cell outer membrane</keyword>
<reference evidence="13 14" key="1">
    <citation type="journal article" date="2018" name="Front. Microbiol.">
        <title>Genome-Based Analysis Reveals the Taxonomy and Diversity of the Family Idiomarinaceae.</title>
        <authorList>
            <person name="Liu Y."/>
            <person name="Lai Q."/>
            <person name="Shao Z."/>
        </authorList>
    </citation>
    <scope>NUCLEOTIDE SEQUENCE [LARGE SCALE GENOMIC DNA]</scope>
    <source>
        <strain evidence="13 14">GBSy1</strain>
    </source>
</reference>
<feature type="chain" id="PRO_5045856464" evidence="10">
    <location>
        <begin position="30"/>
        <end position="949"/>
    </location>
</feature>
<gene>
    <name evidence="13" type="ORF">CWE12_00035</name>
</gene>
<feature type="domain" description="TonB-dependent receptor plug" evidence="12">
    <location>
        <begin position="157"/>
        <end position="260"/>
    </location>
</feature>
<evidence type="ECO:0000256" key="4">
    <source>
        <dbReference type="ARBA" id="ARBA00022692"/>
    </source>
</evidence>
<dbReference type="SUPFAM" id="SSF56935">
    <property type="entry name" value="Porins"/>
    <property type="match status" value="1"/>
</dbReference>
<comment type="similarity">
    <text evidence="8 9">Belongs to the TonB-dependent receptor family.</text>
</comment>
<keyword evidence="13" id="KW-0675">Receptor</keyword>
<evidence type="ECO:0000259" key="12">
    <source>
        <dbReference type="Pfam" id="PF07715"/>
    </source>
</evidence>
<evidence type="ECO:0000259" key="11">
    <source>
        <dbReference type="Pfam" id="PF00593"/>
    </source>
</evidence>
<evidence type="ECO:0000313" key="14">
    <source>
        <dbReference type="Proteomes" id="UP000287410"/>
    </source>
</evidence>
<accession>A0ABY0C121</accession>
<proteinExistence type="inferred from homology"/>
<evidence type="ECO:0000313" key="13">
    <source>
        <dbReference type="EMBL" id="RUO31430.1"/>
    </source>
</evidence>
<evidence type="ECO:0000256" key="5">
    <source>
        <dbReference type="ARBA" id="ARBA00023077"/>
    </source>
</evidence>
<keyword evidence="2 8" id="KW-0813">Transport</keyword>
<dbReference type="InterPro" id="IPR012910">
    <property type="entry name" value="Plug_dom"/>
</dbReference>
<dbReference type="Pfam" id="PF07715">
    <property type="entry name" value="Plug"/>
    <property type="match status" value="1"/>
</dbReference>
<dbReference type="Pfam" id="PF00593">
    <property type="entry name" value="TonB_dep_Rec_b-barrel"/>
    <property type="match status" value="1"/>
</dbReference>
<evidence type="ECO:0000256" key="2">
    <source>
        <dbReference type="ARBA" id="ARBA00022448"/>
    </source>
</evidence>
<dbReference type="RefSeq" id="WP_126787540.1">
    <property type="nucleotide sequence ID" value="NZ_PIPN01000001.1"/>
</dbReference>
<dbReference type="PANTHER" id="PTHR40980:SF4">
    <property type="entry name" value="TONB-DEPENDENT RECEPTOR-LIKE BETA-BARREL DOMAIN-CONTAINING PROTEIN"/>
    <property type="match status" value="1"/>
</dbReference>
<comment type="subcellular location">
    <subcellularLocation>
        <location evidence="1 8">Cell outer membrane</location>
        <topology evidence="1 8">Multi-pass membrane protein</topology>
    </subcellularLocation>
</comment>
<evidence type="ECO:0000256" key="9">
    <source>
        <dbReference type="RuleBase" id="RU003357"/>
    </source>
</evidence>
<keyword evidence="3 8" id="KW-1134">Transmembrane beta strand</keyword>
<feature type="signal peptide" evidence="10">
    <location>
        <begin position="1"/>
        <end position="29"/>
    </location>
</feature>